<dbReference type="PANTHER" id="PTHR34406">
    <property type="entry name" value="PROTEIN YCEI"/>
    <property type="match status" value="1"/>
</dbReference>
<dbReference type="SUPFAM" id="SSF101874">
    <property type="entry name" value="YceI-like"/>
    <property type="match status" value="1"/>
</dbReference>
<keyword evidence="4" id="KW-1185">Reference proteome</keyword>
<dbReference type="Proteomes" id="UP000647183">
    <property type="component" value="Unassembled WGS sequence"/>
</dbReference>
<protein>
    <submittedName>
        <fullName evidence="3">YceI family protein</fullName>
    </submittedName>
</protein>
<gene>
    <name evidence="3" type="ORF">H9645_05810</name>
</gene>
<evidence type="ECO:0000259" key="2">
    <source>
        <dbReference type="SMART" id="SM00867"/>
    </source>
</evidence>
<feature type="domain" description="Lipid/polyisoprenoid-binding YceI-like" evidence="2">
    <location>
        <begin position="24"/>
        <end position="184"/>
    </location>
</feature>
<sequence length="188" mass="20613">MRRAGVIAWLSLVAATLAALPVRATGIDAAASRVGFQLVTRWGETIDGRFPVFDGEVTRLPDGRQQVRLSLSAADVEILDSARRSQMTRGAGFFDARRFPWITFLSDPFDPALLELGGQLRGVLSIRDIQRREAFTVLASACARPALDCPVLAAGVVDRTAYGMNRWPIVVGRKVRFELRIRMEGGGE</sequence>
<organism evidence="3 4">
    <name type="scientific">Luteimonas colneyensis</name>
    <dbReference type="NCBI Taxonomy" id="2762230"/>
    <lineage>
        <taxon>Bacteria</taxon>
        <taxon>Pseudomonadati</taxon>
        <taxon>Pseudomonadota</taxon>
        <taxon>Gammaproteobacteria</taxon>
        <taxon>Lysobacterales</taxon>
        <taxon>Lysobacteraceae</taxon>
        <taxon>Luteimonas</taxon>
    </lineage>
</organism>
<dbReference type="InterPro" id="IPR007372">
    <property type="entry name" value="Lipid/polyisoprenoid-bd_YceI"/>
</dbReference>
<keyword evidence="1" id="KW-0732">Signal</keyword>
<dbReference type="EMBL" id="JACSQJ010000002">
    <property type="protein sequence ID" value="MBD7987541.1"/>
    <property type="molecule type" value="Genomic_DNA"/>
</dbReference>
<feature type="signal peptide" evidence="1">
    <location>
        <begin position="1"/>
        <end position="24"/>
    </location>
</feature>
<reference evidence="3 4" key="1">
    <citation type="submission" date="2020-08" db="EMBL/GenBank/DDBJ databases">
        <title>A Genomic Blueprint of the Chicken Gut Microbiome.</title>
        <authorList>
            <person name="Gilroy R."/>
            <person name="Ravi A."/>
            <person name="Getino M."/>
            <person name="Pursley I."/>
            <person name="Horton D.L."/>
            <person name="Alikhan N.-F."/>
            <person name="Baker D."/>
            <person name="Gharbi K."/>
            <person name="Hall N."/>
            <person name="Watson M."/>
            <person name="Adriaenssens E.M."/>
            <person name="Foster-Nyarko E."/>
            <person name="Jarju S."/>
            <person name="Secka A."/>
            <person name="Antonio M."/>
            <person name="Oren A."/>
            <person name="Chaudhuri R."/>
            <person name="La Ragione R.M."/>
            <person name="Hildebrand F."/>
            <person name="Pallen M.J."/>
        </authorList>
    </citation>
    <scope>NUCLEOTIDE SEQUENCE [LARGE SCALE GENOMIC DNA]</scope>
    <source>
        <strain evidence="3 4">Sa2BVA3</strain>
    </source>
</reference>
<proteinExistence type="predicted"/>
<evidence type="ECO:0000313" key="3">
    <source>
        <dbReference type="EMBL" id="MBD7987541.1"/>
    </source>
</evidence>
<name>A0ABR8UHP8_9GAMM</name>
<feature type="chain" id="PRO_5045559196" evidence="1">
    <location>
        <begin position="25"/>
        <end position="188"/>
    </location>
</feature>
<comment type="caution">
    <text evidence="3">The sequence shown here is derived from an EMBL/GenBank/DDBJ whole genome shotgun (WGS) entry which is preliminary data.</text>
</comment>
<dbReference type="SMART" id="SM00867">
    <property type="entry name" value="YceI"/>
    <property type="match status" value="1"/>
</dbReference>
<dbReference type="PANTHER" id="PTHR34406:SF1">
    <property type="entry name" value="PROTEIN YCEI"/>
    <property type="match status" value="1"/>
</dbReference>
<evidence type="ECO:0000313" key="4">
    <source>
        <dbReference type="Proteomes" id="UP000647183"/>
    </source>
</evidence>
<accession>A0ABR8UHP8</accession>
<evidence type="ECO:0000256" key="1">
    <source>
        <dbReference type="SAM" id="SignalP"/>
    </source>
</evidence>
<dbReference type="RefSeq" id="WP_191728771.1">
    <property type="nucleotide sequence ID" value="NZ_JACSQJ010000002.1"/>
</dbReference>
<dbReference type="Gene3D" id="2.40.128.110">
    <property type="entry name" value="Lipid/polyisoprenoid-binding, YceI-like"/>
    <property type="match status" value="1"/>
</dbReference>
<dbReference type="Pfam" id="PF04264">
    <property type="entry name" value="YceI"/>
    <property type="match status" value="1"/>
</dbReference>
<dbReference type="InterPro" id="IPR036761">
    <property type="entry name" value="TTHA0802/YceI-like_sf"/>
</dbReference>